<comment type="caution">
    <text evidence="2">The sequence shown here is derived from an EMBL/GenBank/DDBJ whole genome shotgun (WGS) entry which is preliminary data.</text>
</comment>
<dbReference type="AlphaFoldDB" id="E1JT36"/>
<proteinExistence type="predicted"/>
<sequence length="165" mass="19295">MLIRETPLELQEIEEKLQILGRYLSPERPIRNFEFLRGRTTEFETITHELLYYSSIPFIYGNRGVGKTSLARSVAQRVTASDREHIYVACSPDATMLSLFKTITQELLNLAIELKLIKFDHTKTELDLSIKLGVRFTFERSHPYLEPFSDINEAIVTYRNIDKYF</sequence>
<dbReference type="Gene3D" id="3.40.50.300">
    <property type="entry name" value="P-loop containing nucleotide triphosphate hydrolases"/>
    <property type="match status" value="1"/>
</dbReference>
<reference evidence="2 3" key="1">
    <citation type="submission" date="2010-08" db="EMBL/GenBank/DDBJ databases">
        <title>The draft genome of Desulfovibrio fructosovorans JJ.</title>
        <authorList>
            <consortium name="US DOE Joint Genome Institute (JGI-PGF)"/>
            <person name="Lucas S."/>
            <person name="Copeland A."/>
            <person name="Lapidus A."/>
            <person name="Cheng J.-F."/>
            <person name="Bruce D."/>
            <person name="Goodwin L."/>
            <person name="Pitluck S."/>
            <person name="Land M.L."/>
            <person name="Hauser L."/>
            <person name="Chang Y.-J."/>
            <person name="Jeffries C."/>
            <person name="Wall J.D."/>
            <person name="Stahl D.A."/>
            <person name="Arkin A.P."/>
            <person name="Dehal P."/>
            <person name="Stolyar S.M."/>
            <person name="Hazen T.C."/>
            <person name="Woyke T.J."/>
        </authorList>
    </citation>
    <scope>NUCLEOTIDE SEQUENCE [LARGE SCALE GENOMIC DNA]</scope>
    <source>
        <strain evidence="2 3">JJ</strain>
    </source>
</reference>
<feature type="domain" description="Novel STAND NTPase 6" evidence="1">
    <location>
        <begin position="38"/>
        <end position="110"/>
    </location>
</feature>
<dbReference type="InterPro" id="IPR057575">
    <property type="entry name" value="nSTAND6_dom"/>
</dbReference>
<dbReference type="SUPFAM" id="SSF52540">
    <property type="entry name" value="P-loop containing nucleoside triphosphate hydrolases"/>
    <property type="match status" value="1"/>
</dbReference>
<gene>
    <name evidence="2" type="ORF">DesfrDRAFT_0785</name>
</gene>
<dbReference type="InterPro" id="IPR027417">
    <property type="entry name" value="P-loop_NTPase"/>
</dbReference>
<dbReference type="Proteomes" id="UP000006250">
    <property type="component" value="Unassembled WGS sequence"/>
</dbReference>
<dbReference type="Pfam" id="PF25201">
    <property type="entry name" value="nSTAND6"/>
    <property type="match status" value="1"/>
</dbReference>
<feature type="non-terminal residue" evidence="2">
    <location>
        <position position="165"/>
    </location>
</feature>
<organism evidence="2 3">
    <name type="scientific">Solidesulfovibrio fructosivorans JJ]</name>
    <dbReference type="NCBI Taxonomy" id="596151"/>
    <lineage>
        <taxon>Bacteria</taxon>
        <taxon>Pseudomonadati</taxon>
        <taxon>Thermodesulfobacteriota</taxon>
        <taxon>Desulfovibrionia</taxon>
        <taxon>Desulfovibrionales</taxon>
        <taxon>Desulfovibrionaceae</taxon>
        <taxon>Solidesulfovibrio</taxon>
    </lineage>
</organism>
<keyword evidence="3" id="KW-1185">Reference proteome</keyword>
<dbReference type="RefSeq" id="WP_005991300.1">
    <property type="nucleotide sequence ID" value="NZ_AECZ01000004.1"/>
</dbReference>
<evidence type="ECO:0000313" key="3">
    <source>
        <dbReference type="Proteomes" id="UP000006250"/>
    </source>
</evidence>
<name>E1JT36_SOLFR</name>
<accession>E1JT36</accession>
<dbReference type="EMBL" id="AECZ01000004">
    <property type="protein sequence ID" value="EFL52296.1"/>
    <property type="molecule type" value="Genomic_DNA"/>
</dbReference>
<evidence type="ECO:0000259" key="1">
    <source>
        <dbReference type="Pfam" id="PF25201"/>
    </source>
</evidence>
<protein>
    <recommendedName>
        <fullName evidence="1">Novel STAND NTPase 6 domain-containing protein</fullName>
    </recommendedName>
</protein>
<dbReference type="eggNOG" id="COG1672">
    <property type="taxonomic scope" value="Bacteria"/>
</dbReference>
<evidence type="ECO:0000313" key="2">
    <source>
        <dbReference type="EMBL" id="EFL52296.1"/>
    </source>
</evidence>